<dbReference type="CDD" id="cd00102">
    <property type="entry name" value="IPT"/>
    <property type="match status" value="1"/>
</dbReference>
<evidence type="ECO:0000259" key="2">
    <source>
        <dbReference type="Pfam" id="PF01833"/>
    </source>
</evidence>
<dbReference type="InterPro" id="IPR002909">
    <property type="entry name" value="IPT_dom"/>
</dbReference>
<dbReference type="SUPFAM" id="SSF117281">
    <property type="entry name" value="Kelch motif"/>
    <property type="match status" value="1"/>
</dbReference>
<dbReference type="SUPFAM" id="SSF81296">
    <property type="entry name" value="E set domains"/>
    <property type="match status" value="1"/>
</dbReference>
<organism evidence="3 4">
    <name type="scientific">Algoriphagus aquaeductus</name>
    <dbReference type="NCBI Taxonomy" id="475299"/>
    <lineage>
        <taxon>Bacteria</taxon>
        <taxon>Pseudomonadati</taxon>
        <taxon>Bacteroidota</taxon>
        <taxon>Cytophagia</taxon>
        <taxon>Cytophagales</taxon>
        <taxon>Cyclobacteriaceae</taxon>
        <taxon>Algoriphagus</taxon>
    </lineage>
</organism>
<evidence type="ECO:0000313" key="3">
    <source>
        <dbReference type="EMBL" id="PZV77636.1"/>
    </source>
</evidence>
<dbReference type="RefSeq" id="WP_111394732.1">
    <property type="nucleotide sequence ID" value="NZ_JBJINY010000068.1"/>
</dbReference>
<dbReference type="Gene3D" id="2.60.40.10">
    <property type="entry name" value="Immunoglobulins"/>
    <property type="match status" value="1"/>
</dbReference>
<dbReference type="InterPro" id="IPR052392">
    <property type="entry name" value="Kelch-BTB_domain-containing"/>
</dbReference>
<feature type="domain" description="IPT/TIG" evidence="2">
    <location>
        <begin position="124"/>
        <end position="201"/>
    </location>
</feature>
<dbReference type="OrthoDB" id="103335at2"/>
<gene>
    <name evidence="3" type="ORF">CLV31_11949</name>
</gene>
<proteinExistence type="predicted"/>
<dbReference type="InterPro" id="IPR014756">
    <property type="entry name" value="Ig_E-set"/>
</dbReference>
<dbReference type="AlphaFoldDB" id="A0A326RKH9"/>
<name>A0A326RKH9_9BACT</name>
<accession>A0A326RKH9</accession>
<dbReference type="InterPro" id="IPR013783">
    <property type="entry name" value="Ig-like_fold"/>
</dbReference>
<sequence>MRKLLTLCIFSIFLSFSSCNQEDTSPILVSTEDLLFVGGDKVRISGRLLTNREVLATDHGFLFSTEPSFSGAQTLSLGEKNGPGRFIGESAGFKIGQTYFAKAFAEVNGQRIEGDVVELKTLTPFVNNFSPRYASAGSQMVIEGRNFPEGTKVFFGTQEAQVIQNLFESRLTLRIPAASGQVVVPVRIVIQDQEIILPQPFEYQAGKFTKITEFPGGSRIYDNTFFYNSSGFHVGLGRLRLADPYPLFQRYDPAGNTWAEVSFPGAPRRFAFSSPTYLGGGALETSRDVFQFDRSFWKIQGSTFERLPDLPFNTREAMAVDWKGKLYLFGGRDGAGSVVREYNPTTGNWTLKRNAPFDMSGTTATFSFGDRVFVLSSSGAIWEYLPQEDEWRRDSTYPGSTGEGYPFAQVIGNKAYMGLYRRTQEIWELNLETGIWKSKNQIIGLPQSINMGSFVFGEAIYILRAAEESVNGALPMELYKFEPDAI</sequence>
<keyword evidence="4" id="KW-1185">Reference proteome</keyword>
<evidence type="ECO:0000313" key="4">
    <source>
        <dbReference type="Proteomes" id="UP000248917"/>
    </source>
</evidence>
<reference evidence="3 4" key="1">
    <citation type="submission" date="2018-06" db="EMBL/GenBank/DDBJ databases">
        <title>Genomic Encyclopedia of Archaeal and Bacterial Type Strains, Phase II (KMG-II): from individual species to whole genera.</title>
        <authorList>
            <person name="Goeker M."/>
        </authorList>
    </citation>
    <scope>NUCLEOTIDE SEQUENCE [LARGE SCALE GENOMIC DNA]</scope>
    <source>
        <strain evidence="3 4">T4</strain>
    </source>
</reference>
<evidence type="ECO:0000256" key="1">
    <source>
        <dbReference type="SAM" id="SignalP"/>
    </source>
</evidence>
<dbReference type="Gene3D" id="2.120.10.80">
    <property type="entry name" value="Kelch-type beta propeller"/>
    <property type="match status" value="1"/>
</dbReference>
<comment type="caution">
    <text evidence="3">The sequence shown here is derived from an EMBL/GenBank/DDBJ whole genome shotgun (WGS) entry which is preliminary data.</text>
</comment>
<feature type="chain" id="PRO_5016392589" evidence="1">
    <location>
        <begin position="21"/>
        <end position="486"/>
    </location>
</feature>
<dbReference type="InterPro" id="IPR015915">
    <property type="entry name" value="Kelch-typ_b-propeller"/>
</dbReference>
<feature type="signal peptide" evidence="1">
    <location>
        <begin position="1"/>
        <end position="20"/>
    </location>
</feature>
<dbReference type="EMBL" id="QKTX01000019">
    <property type="protein sequence ID" value="PZV77636.1"/>
    <property type="molecule type" value="Genomic_DNA"/>
</dbReference>
<dbReference type="Pfam" id="PF01833">
    <property type="entry name" value="TIG"/>
    <property type="match status" value="1"/>
</dbReference>
<dbReference type="PANTHER" id="PTHR46375:SF3">
    <property type="entry name" value="KELCH REPEAT AND BTB DOMAIN-CONTAINING PROTEIN 13"/>
    <property type="match status" value="1"/>
</dbReference>
<protein>
    <submittedName>
        <fullName evidence="3">IPT/TIG domain-containing protein</fullName>
    </submittedName>
</protein>
<keyword evidence="1" id="KW-0732">Signal</keyword>
<dbReference type="Proteomes" id="UP000248917">
    <property type="component" value="Unassembled WGS sequence"/>
</dbReference>
<dbReference type="PANTHER" id="PTHR46375">
    <property type="entry name" value="KELCH REPEAT AND BTB DOMAIN-CONTAINING PROTEIN 13-RELATED"/>
    <property type="match status" value="1"/>
</dbReference>
<dbReference type="PROSITE" id="PS51257">
    <property type="entry name" value="PROKAR_LIPOPROTEIN"/>
    <property type="match status" value="1"/>
</dbReference>